<gene>
    <name evidence="1" type="ORF">AB0D65_29695</name>
</gene>
<comment type="caution">
    <text evidence="1">The sequence shown here is derived from an EMBL/GenBank/DDBJ whole genome shotgun (WGS) entry which is preliminary data.</text>
</comment>
<organism evidence="1 2">
    <name type="scientific">Streptomyces griseoloalbus</name>
    <dbReference type="NCBI Taxonomy" id="67303"/>
    <lineage>
        <taxon>Bacteria</taxon>
        <taxon>Bacillati</taxon>
        <taxon>Actinomycetota</taxon>
        <taxon>Actinomycetes</taxon>
        <taxon>Kitasatosporales</taxon>
        <taxon>Streptomycetaceae</taxon>
        <taxon>Streptomyces</taxon>
    </lineage>
</organism>
<accession>A0ABV3EFW7</accession>
<protein>
    <submittedName>
        <fullName evidence="1">Uncharacterized protein</fullName>
    </submittedName>
</protein>
<sequence>MSRPRRNRGRAPRRGAFEWAADVAEWLLEGLLDFLISWGRK</sequence>
<name>A0ABV3EFW7_9ACTN</name>
<keyword evidence="2" id="KW-1185">Reference proteome</keyword>
<dbReference type="RefSeq" id="WP_359987423.1">
    <property type="nucleotide sequence ID" value="NZ_JBEZLS010000026.1"/>
</dbReference>
<proteinExistence type="predicted"/>
<evidence type="ECO:0000313" key="2">
    <source>
        <dbReference type="Proteomes" id="UP001551582"/>
    </source>
</evidence>
<reference evidence="1 2" key="1">
    <citation type="submission" date="2024-06" db="EMBL/GenBank/DDBJ databases">
        <title>The Natural Products Discovery Center: Release of the First 8490 Sequenced Strains for Exploring Actinobacteria Biosynthetic Diversity.</title>
        <authorList>
            <person name="Kalkreuter E."/>
            <person name="Kautsar S.A."/>
            <person name="Yang D."/>
            <person name="Bader C.D."/>
            <person name="Teijaro C.N."/>
            <person name="Fluegel L."/>
            <person name="Davis C.M."/>
            <person name="Simpson J.R."/>
            <person name="Lauterbach L."/>
            <person name="Steele A.D."/>
            <person name="Gui C."/>
            <person name="Meng S."/>
            <person name="Li G."/>
            <person name="Viehrig K."/>
            <person name="Ye F."/>
            <person name="Su P."/>
            <person name="Kiefer A.F."/>
            <person name="Nichols A."/>
            <person name="Cepeda A.J."/>
            <person name="Yan W."/>
            <person name="Fan B."/>
            <person name="Jiang Y."/>
            <person name="Adhikari A."/>
            <person name="Zheng C.-J."/>
            <person name="Schuster L."/>
            <person name="Cowan T.M."/>
            <person name="Smanski M.J."/>
            <person name="Chevrette M.G."/>
            <person name="De Carvalho L.P.S."/>
            <person name="Shen B."/>
        </authorList>
    </citation>
    <scope>NUCLEOTIDE SEQUENCE [LARGE SCALE GENOMIC DNA]</scope>
    <source>
        <strain evidence="1 2">NPDC048274</strain>
    </source>
</reference>
<dbReference type="EMBL" id="JBEZLS010000026">
    <property type="protein sequence ID" value="MEU9355059.1"/>
    <property type="molecule type" value="Genomic_DNA"/>
</dbReference>
<dbReference type="Proteomes" id="UP001551582">
    <property type="component" value="Unassembled WGS sequence"/>
</dbReference>
<evidence type="ECO:0000313" key="1">
    <source>
        <dbReference type="EMBL" id="MEU9355059.1"/>
    </source>
</evidence>